<dbReference type="PANTHER" id="PTHR12561">
    <property type="entry name" value="LIPOATE-PROTEIN LIGASE"/>
    <property type="match status" value="1"/>
</dbReference>
<dbReference type="EC" id="6.3.1.20" evidence="3"/>
<dbReference type="Pfam" id="PF21948">
    <property type="entry name" value="LplA-B_cat"/>
    <property type="match status" value="1"/>
</dbReference>
<dbReference type="GO" id="GO:0005737">
    <property type="term" value="C:cytoplasm"/>
    <property type="evidence" value="ECO:0007669"/>
    <property type="project" value="TreeGrafter"/>
</dbReference>
<dbReference type="InterPro" id="IPR004143">
    <property type="entry name" value="BPL_LPL_catalytic"/>
</dbReference>
<dbReference type="Gene3D" id="3.30.390.50">
    <property type="entry name" value="CO dehydrogenase flavoprotein, C-terminal domain"/>
    <property type="match status" value="1"/>
</dbReference>
<dbReference type="PROSITE" id="PS51733">
    <property type="entry name" value="BPL_LPL_CATALYTIC"/>
    <property type="match status" value="1"/>
</dbReference>
<keyword evidence="5" id="KW-0547">Nucleotide-binding</keyword>
<keyword evidence="6" id="KW-0067">ATP-binding</keyword>
<dbReference type="OrthoDB" id="9788148at2"/>
<evidence type="ECO:0000256" key="3">
    <source>
        <dbReference type="ARBA" id="ARBA00012367"/>
    </source>
</evidence>
<evidence type="ECO:0000313" key="9">
    <source>
        <dbReference type="EMBL" id="PXX79646.1"/>
    </source>
</evidence>
<dbReference type="CDD" id="cd16443">
    <property type="entry name" value="LplA"/>
    <property type="match status" value="1"/>
</dbReference>
<dbReference type="Proteomes" id="UP000247612">
    <property type="component" value="Unassembled WGS sequence"/>
</dbReference>
<dbReference type="RefSeq" id="WP_022937019.1">
    <property type="nucleotide sequence ID" value="NZ_CABKRQ010000002.1"/>
</dbReference>
<dbReference type="SUPFAM" id="SSF55681">
    <property type="entry name" value="Class II aaRS and biotin synthetases"/>
    <property type="match status" value="1"/>
</dbReference>
<dbReference type="PANTHER" id="PTHR12561:SF3">
    <property type="entry name" value="LIPOYLTRANSFERASE 1, MITOCHONDRIAL"/>
    <property type="match status" value="1"/>
</dbReference>
<evidence type="ECO:0000256" key="2">
    <source>
        <dbReference type="ARBA" id="ARBA00005124"/>
    </source>
</evidence>
<protein>
    <recommendedName>
        <fullName evidence="3">lipoate--protein ligase</fullName>
        <ecNumber evidence="3">6.3.1.20</ecNumber>
    </recommendedName>
</protein>
<keyword evidence="10" id="KW-1185">Reference proteome</keyword>
<reference evidence="9 10" key="1">
    <citation type="submission" date="2018-05" db="EMBL/GenBank/DDBJ databases">
        <title>Genomic Encyclopedia of Type Strains, Phase IV (KMG-IV): sequencing the most valuable type-strain genomes for metagenomic binning, comparative biology and taxonomic classification.</title>
        <authorList>
            <person name="Goeker M."/>
        </authorList>
    </citation>
    <scope>NUCLEOTIDE SEQUENCE [LARGE SCALE GENOMIC DNA]</scope>
    <source>
        <strain evidence="9 10">JC118</strain>
    </source>
</reference>
<dbReference type="InterPro" id="IPR004562">
    <property type="entry name" value="LipoylTrfase_LipoateP_Ligase"/>
</dbReference>
<sequence>MMNKCSLCFSDSFDPYYNLGLEALLLETVKENECILYLWQNQRTVVIGRNQNAWQELKVEQLNKEEGHVARRYSGGGAVFQDLGNLNFTFLVHESVYDVDKQLSVILKALAKLGIHGEKNGRNDLTVENRKFSGNAYYKKHQQCYHHGTLLVNANMDDLSRYLNVSEEKLQSKGVASVRSRVVNLCEFQPSLTVEKLKEKLVEAYMDVYGGYSLIEPKQLDQQRLDELKAQFASWDWLYGRSIQFDHQLKRRFSWGSVDLQLHVDKGLIQSLNCYSDAMDQDFILALKKQLLGCRYTEADMCSAVPIHAAADEVKELIHDSFWRD</sequence>
<name>A0A318KVF8_9FIRM</name>
<accession>A0A318KVF8</accession>
<dbReference type="Gene3D" id="3.30.930.10">
    <property type="entry name" value="Bira Bifunctional Protein, Domain 2"/>
    <property type="match status" value="1"/>
</dbReference>
<dbReference type="UniPathway" id="UPA00537">
    <property type="reaction ID" value="UER00594"/>
</dbReference>
<dbReference type="GO" id="GO:0009249">
    <property type="term" value="P:protein lipoylation"/>
    <property type="evidence" value="ECO:0007669"/>
    <property type="project" value="InterPro"/>
</dbReference>
<dbReference type="STRING" id="1034346.GCA_000313565_00712"/>
<comment type="pathway">
    <text evidence="2">Protein modification; protein lipoylation via exogenous pathway; protein N(6)-(lipoyl)lysine from lipoate: step 1/2.</text>
</comment>
<comment type="pathway">
    <text evidence="1">Protein modification; protein lipoylation via exogenous pathway; protein N(6)-(lipoyl)lysine from lipoate: step 2/2.</text>
</comment>
<evidence type="ECO:0000259" key="8">
    <source>
        <dbReference type="PROSITE" id="PS51733"/>
    </source>
</evidence>
<gene>
    <name evidence="9" type="ORF">DES51_105118</name>
</gene>
<evidence type="ECO:0000256" key="4">
    <source>
        <dbReference type="ARBA" id="ARBA00022598"/>
    </source>
</evidence>
<dbReference type="GO" id="GO:0005524">
    <property type="term" value="F:ATP binding"/>
    <property type="evidence" value="ECO:0007669"/>
    <property type="project" value="UniProtKB-KW"/>
</dbReference>
<evidence type="ECO:0000256" key="7">
    <source>
        <dbReference type="ARBA" id="ARBA00048037"/>
    </source>
</evidence>
<dbReference type="AlphaFoldDB" id="A0A318KVF8"/>
<feature type="domain" description="BPL/LPL catalytic" evidence="8">
    <location>
        <begin position="30"/>
        <end position="213"/>
    </location>
</feature>
<comment type="caution">
    <text evidence="9">The sequence shown here is derived from an EMBL/GenBank/DDBJ whole genome shotgun (WGS) entry which is preliminary data.</text>
</comment>
<dbReference type="InterPro" id="IPR019491">
    <property type="entry name" value="Lipoate_protein_ligase_C"/>
</dbReference>
<comment type="catalytic activity">
    <reaction evidence="7">
        <text>L-lysyl-[lipoyl-carrier protein] + (R)-lipoate + ATP = N(6)-[(R)-lipoyl]-L-lysyl-[lipoyl-carrier protein] + AMP + diphosphate + H(+)</text>
        <dbReference type="Rhea" id="RHEA:49288"/>
        <dbReference type="Rhea" id="RHEA-COMP:10500"/>
        <dbReference type="Rhea" id="RHEA-COMP:10502"/>
        <dbReference type="ChEBI" id="CHEBI:15378"/>
        <dbReference type="ChEBI" id="CHEBI:29969"/>
        <dbReference type="ChEBI" id="CHEBI:30616"/>
        <dbReference type="ChEBI" id="CHEBI:33019"/>
        <dbReference type="ChEBI" id="CHEBI:83088"/>
        <dbReference type="ChEBI" id="CHEBI:83099"/>
        <dbReference type="ChEBI" id="CHEBI:456215"/>
        <dbReference type="EC" id="6.3.1.20"/>
    </reaction>
</comment>
<organism evidence="9 10">
    <name type="scientific">Dielma fastidiosa</name>
    <dbReference type="NCBI Taxonomy" id="1034346"/>
    <lineage>
        <taxon>Bacteria</taxon>
        <taxon>Bacillati</taxon>
        <taxon>Bacillota</taxon>
        <taxon>Erysipelotrichia</taxon>
        <taxon>Erysipelotrichales</taxon>
        <taxon>Erysipelotrichaceae</taxon>
        <taxon>Dielma</taxon>
    </lineage>
</organism>
<dbReference type="EMBL" id="QJKH01000005">
    <property type="protein sequence ID" value="PXX79646.1"/>
    <property type="molecule type" value="Genomic_DNA"/>
</dbReference>
<proteinExistence type="predicted"/>
<keyword evidence="4 9" id="KW-0436">Ligase</keyword>
<dbReference type="SUPFAM" id="SSF82649">
    <property type="entry name" value="SufE/NifU"/>
    <property type="match status" value="1"/>
</dbReference>
<dbReference type="Pfam" id="PF10437">
    <property type="entry name" value="Lip_prot_lig_C"/>
    <property type="match status" value="1"/>
</dbReference>
<dbReference type="InterPro" id="IPR045864">
    <property type="entry name" value="aa-tRNA-synth_II/BPL/LPL"/>
</dbReference>
<evidence type="ECO:0000256" key="1">
    <source>
        <dbReference type="ARBA" id="ARBA00005085"/>
    </source>
</evidence>
<evidence type="ECO:0000256" key="6">
    <source>
        <dbReference type="ARBA" id="ARBA00022840"/>
    </source>
</evidence>
<evidence type="ECO:0000256" key="5">
    <source>
        <dbReference type="ARBA" id="ARBA00022741"/>
    </source>
</evidence>
<dbReference type="GO" id="GO:0017118">
    <property type="term" value="F:lipoyltransferase activity"/>
    <property type="evidence" value="ECO:0007669"/>
    <property type="project" value="TreeGrafter"/>
</dbReference>
<dbReference type="GO" id="GO:0016979">
    <property type="term" value="F:lipoate-protein ligase activity"/>
    <property type="evidence" value="ECO:0007669"/>
    <property type="project" value="UniProtKB-EC"/>
</dbReference>
<evidence type="ECO:0000313" key="10">
    <source>
        <dbReference type="Proteomes" id="UP000247612"/>
    </source>
</evidence>
<dbReference type="NCBIfam" id="TIGR00545">
    <property type="entry name" value="lipoyltrans"/>
    <property type="match status" value="1"/>
</dbReference>